<reference evidence="1" key="1">
    <citation type="submission" date="2021-05" db="EMBL/GenBank/DDBJ databases">
        <authorList>
            <person name="Alioto T."/>
            <person name="Alioto T."/>
            <person name="Gomez Garrido J."/>
        </authorList>
    </citation>
    <scope>NUCLEOTIDE SEQUENCE</scope>
</reference>
<sequence length="133" mass="14644">MSSIERDGGYQIPRQTRVFLQGPKQAVVYDQEATESRSAKERAGGCGRRKPCYVTIILRFAPTIAVTKKPSPKGTKKMRKLPHQIVTTEDLEQTPLLLPTLTQTSPDSNFVVAGEAHDWSSTSKSTVTARITA</sequence>
<organism evidence="1">
    <name type="scientific">Culex pipiens</name>
    <name type="common">House mosquito</name>
    <dbReference type="NCBI Taxonomy" id="7175"/>
    <lineage>
        <taxon>Eukaryota</taxon>
        <taxon>Metazoa</taxon>
        <taxon>Ecdysozoa</taxon>
        <taxon>Arthropoda</taxon>
        <taxon>Hexapoda</taxon>
        <taxon>Insecta</taxon>
        <taxon>Pterygota</taxon>
        <taxon>Neoptera</taxon>
        <taxon>Endopterygota</taxon>
        <taxon>Diptera</taxon>
        <taxon>Nematocera</taxon>
        <taxon>Culicoidea</taxon>
        <taxon>Culicidae</taxon>
        <taxon>Culicinae</taxon>
        <taxon>Culicini</taxon>
        <taxon>Culex</taxon>
        <taxon>Culex</taxon>
    </lineage>
</organism>
<proteinExistence type="predicted"/>
<evidence type="ECO:0000313" key="1">
    <source>
        <dbReference type="EMBL" id="CAG6489480.1"/>
    </source>
</evidence>
<protein>
    <submittedName>
        <fullName evidence="1">(northern house mosquito) hypothetical protein</fullName>
    </submittedName>
</protein>
<accession>A0A8D8G040</accession>
<dbReference type="EMBL" id="HBUE01112699">
    <property type="protein sequence ID" value="CAG6489480.1"/>
    <property type="molecule type" value="Transcribed_RNA"/>
</dbReference>
<dbReference type="AlphaFoldDB" id="A0A8D8G040"/>
<name>A0A8D8G040_CULPI</name>